<reference evidence="2" key="2">
    <citation type="submission" date="2023-06" db="EMBL/GenBank/DDBJ databases">
        <authorList>
            <consortium name="Lawrence Berkeley National Laboratory"/>
            <person name="Haridas S."/>
            <person name="Hensen N."/>
            <person name="Bonometti L."/>
            <person name="Westerberg I."/>
            <person name="Brannstrom I.O."/>
            <person name="Guillou S."/>
            <person name="Cros-Aarteil S."/>
            <person name="Calhoun S."/>
            <person name="Kuo A."/>
            <person name="Mondo S."/>
            <person name="Pangilinan J."/>
            <person name="Riley R."/>
            <person name="Labutti K."/>
            <person name="Andreopoulos B."/>
            <person name="Lipzen A."/>
            <person name="Chen C."/>
            <person name="Yanf M."/>
            <person name="Daum C."/>
            <person name="Ng V."/>
            <person name="Clum A."/>
            <person name="Steindorff A."/>
            <person name="Ohm R."/>
            <person name="Martin F."/>
            <person name="Silar P."/>
            <person name="Natvig D."/>
            <person name="Lalanne C."/>
            <person name="Gautier V."/>
            <person name="Ament-Velasquez S.L."/>
            <person name="Kruys A."/>
            <person name="Hutchinson M.I."/>
            <person name="Powell A.J."/>
            <person name="Barry K."/>
            <person name="Miller A.N."/>
            <person name="Grigoriev I.V."/>
            <person name="Debuchy R."/>
            <person name="Gladieux P."/>
            <person name="Thoren M.H."/>
            <person name="Johannesson H."/>
        </authorList>
    </citation>
    <scope>NUCLEOTIDE SEQUENCE</scope>
    <source>
        <strain evidence="2">CBS 314.62</strain>
    </source>
</reference>
<name>A0AAE0X0N3_9PEZI</name>
<organism evidence="2 3">
    <name type="scientific">Podospora appendiculata</name>
    <dbReference type="NCBI Taxonomy" id="314037"/>
    <lineage>
        <taxon>Eukaryota</taxon>
        <taxon>Fungi</taxon>
        <taxon>Dikarya</taxon>
        <taxon>Ascomycota</taxon>
        <taxon>Pezizomycotina</taxon>
        <taxon>Sordariomycetes</taxon>
        <taxon>Sordariomycetidae</taxon>
        <taxon>Sordariales</taxon>
        <taxon>Podosporaceae</taxon>
        <taxon>Podospora</taxon>
    </lineage>
</organism>
<evidence type="ECO:0000313" key="3">
    <source>
        <dbReference type="Proteomes" id="UP001270362"/>
    </source>
</evidence>
<protein>
    <submittedName>
        <fullName evidence="2">Kinase-like domain-containing protein</fullName>
    </submittedName>
</protein>
<dbReference type="Proteomes" id="UP001270362">
    <property type="component" value="Unassembled WGS sequence"/>
</dbReference>
<feature type="domain" description="Aminoglycoside phosphotransferase" evidence="1">
    <location>
        <begin position="244"/>
        <end position="298"/>
    </location>
</feature>
<dbReference type="InterPro" id="IPR051678">
    <property type="entry name" value="AGP_Transferase"/>
</dbReference>
<dbReference type="GO" id="GO:0016301">
    <property type="term" value="F:kinase activity"/>
    <property type="evidence" value="ECO:0007669"/>
    <property type="project" value="UniProtKB-KW"/>
</dbReference>
<keyword evidence="2" id="KW-0418">Kinase</keyword>
<keyword evidence="3" id="KW-1185">Reference proteome</keyword>
<dbReference type="PANTHER" id="PTHR21310:SF13">
    <property type="entry name" value="AMINOGLYCOSIDE PHOSPHOTRANSFERASE DOMAIN-CONTAINING PROTEIN"/>
    <property type="match status" value="1"/>
</dbReference>
<gene>
    <name evidence="2" type="ORF">B0T22DRAFT_385958</name>
</gene>
<sequence>MTWVRTIWGLEPRWTITPNETAILETVKTALDLAEPCKIEFLAQGAFNKLYTITSSQNQQVVARVTLPIDPKWKTLSEVATLDWVSENTSLPVPRVLGYRADRCTAIGFEWIAMEKMPGKPWADVWQTISFPARKKKLVSRIALFCSETFDKQLRGIGNIFPAPATWADGFVDEFVNSAFITNGFQRDIPRGPFASAREWIQARLDMAELDCRKRLSLVGDDDSSDSDSDEEEDPEDLETALLIIAKLKHRLDDFFPPSASGSTKPEPSIIFHDDLNRHNLLVDESGALTAVVDWECVSALPLFSACQYPPFLQGKPNDIEPIKSIYQHDENGEVAELYWEHLEYFELTQLRRFFLDEMRRLQPEWVAIFESTQRQRDYELAVASCDDPFMMRRILKWLEDMDSGAENIPGLEERIDNGTL</sequence>
<keyword evidence="2" id="KW-0808">Transferase</keyword>
<dbReference type="Pfam" id="PF01636">
    <property type="entry name" value="APH"/>
    <property type="match status" value="1"/>
</dbReference>
<comment type="caution">
    <text evidence="2">The sequence shown here is derived from an EMBL/GenBank/DDBJ whole genome shotgun (WGS) entry which is preliminary data.</text>
</comment>
<dbReference type="InterPro" id="IPR011009">
    <property type="entry name" value="Kinase-like_dom_sf"/>
</dbReference>
<reference evidence="2" key="1">
    <citation type="journal article" date="2023" name="Mol. Phylogenet. Evol.">
        <title>Genome-scale phylogeny and comparative genomics of the fungal order Sordariales.</title>
        <authorList>
            <person name="Hensen N."/>
            <person name="Bonometti L."/>
            <person name="Westerberg I."/>
            <person name="Brannstrom I.O."/>
            <person name="Guillou S."/>
            <person name="Cros-Aarteil S."/>
            <person name="Calhoun S."/>
            <person name="Haridas S."/>
            <person name="Kuo A."/>
            <person name="Mondo S."/>
            <person name="Pangilinan J."/>
            <person name="Riley R."/>
            <person name="LaButti K."/>
            <person name="Andreopoulos B."/>
            <person name="Lipzen A."/>
            <person name="Chen C."/>
            <person name="Yan M."/>
            <person name="Daum C."/>
            <person name="Ng V."/>
            <person name="Clum A."/>
            <person name="Steindorff A."/>
            <person name="Ohm R.A."/>
            <person name="Martin F."/>
            <person name="Silar P."/>
            <person name="Natvig D.O."/>
            <person name="Lalanne C."/>
            <person name="Gautier V."/>
            <person name="Ament-Velasquez S.L."/>
            <person name="Kruys A."/>
            <person name="Hutchinson M.I."/>
            <person name="Powell A.J."/>
            <person name="Barry K."/>
            <person name="Miller A.N."/>
            <person name="Grigoriev I.V."/>
            <person name="Debuchy R."/>
            <person name="Gladieux P."/>
            <person name="Hiltunen Thoren M."/>
            <person name="Johannesson H."/>
        </authorList>
    </citation>
    <scope>NUCLEOTIDE SEQUENCE</scope>
    <source>
        <strain evidence="2">CBS 314.62</strain>
    </source>
</reference>
<dbReference type="PANTHER" id="PTHR21310">
    <property type="entry name" value="AMINOGLYCOSIDE PHOSPHOTRANSFERASE-RELATED-RELATED"/>
    <property type="match status" value="1"/>
</dbReference>
<evidence type="ECO:0000259" key="1">
    <source>
        <dbReference type="Pfam" id="PF01636"/>
    </source>
</evidence>
<evidence type="ECO:0000313" key="2">
    <source>
        <dbReference type="EMBL" id="KAK3682256.1"/>
    </source>
</evidence>
<dbReference type="SUPFAM" id="SSF56112">
    <property type="entry name" value="Protein kinase-like (PK-like)"/>
    <property type="match status" value="1"/>
</dbReference>
<proteinExistence type="predicted"/>
<dbReference type="InterPro" id="IPR002575">
    <property type="entry name" value="Aminoglycoside_PTrfase"/>
</dbReference>
<dbReference type="AlphaFoldDB" id="A0AAE0X0N3"/>
<accession>A0AAE0X0N3</accession>
<dbReference type="EMBL" id="JAULSO010000005">
    <property type="protein sequence ID" value="KAK3682256.1"/>
    <property type="molecule type" value="Genomic_DNA"/>
</dbReference>
<dbReference type="Gene3D" id="3.90.1200.10">
    <property type="match status" value="1"/>
</dbReference>